<dbReference type="Gene3D" id="3.60.40.10">
    <property type="entry name" value="PPM-type phosphatase domain"/>
    <property type="match status" value="1"/>
</dbReference>
<dbReference type="AlphaFoldDB" id="A0A6J6ZX76"/>
<evidence type="ECO:0000313" key="2">
    <source>
        <dbReference type="EMBL" id="CAB4825146.1"/>
    </source>
</evidence>
<reference evidence="2" key="1">
    <citation type="submission" date="2020-05" db="EMBL/GenBank/DDBJ databases">
        <authorList>
            <person name="Chiriac C."/>
            <person name="Salcher M."/>
            <person name="Ghai R."/>
            <person name="Kavagutti S V."/>
        </authorList>
    </citation>
    <scope>NUCLEOTIDE SEQUENCE</scope>
</reference>
<feature type="domain" description="PPM-type phosphatase" evidence="1">
    <location>
        <begin position="19"/>
        <end position="133"/>
    </location>
</feature>
<dbReference type="EMBL" id="CAFAAL010000324">
    <property type="protein sequence ID" value="CAB4825146.1"/>
    <property type="molecule type" value="Genomic_DNA"/>
</dbReference>
<protein>
    <submittedName>
        <fullName evidence="2">Unannotated protein</fullName>
    </submittedName>
</protein>
<accession>A0A6J6ZX76</accession>
<name>A0A6J6ZX76_9ZZZZ</name>
<organism evidence="2">
    <name type="scientific">freshwater metagenome</name>
    <dbReference type="NCBI Taxonomy" id="449393"/>
    <lineage>
        <taxon>unclassified sequences</taxon>
        <taxon>metagenomes</taxon>
        <taxon>ecological metagenomes</taxon>
    </lineage>
</organism>
<dbReference type="InterPro" id="IPR036457">
    <property type="entry name" value="PPM-type-like_dom_sf"/>
</dbReference>
<gene>
    <name evidence="2" type="ORF">UFOPK3004_02068</name>
</gene>
<evidence type="ECO:0000259" key="1">
    <source>
        <dbReference type="Pfam" id="PF13672"/>
    </source>
</evidence>
<dbReference type="SUPFAM" id="SSF81606">
    <property type="entry name" value="PP2C-like"/>
    <property type="match status" value="1"/>
</dbReference>
<dbReference type="Pfam" id="PF13672">
    <property type="entry name" value="PP2C_2"/>
    <property type="match status" value="1"/>
</dbReference>
<proteinExistence type="predicted"/>
<sequence>MRTWVAGDLDSPKIPPDQASVYDLSATLTLAIIPVNPAEDGSRTAIVGFVGDSPCYLLDSDGWSLKTPPTKQGDVMDQTTNALPLDENETLKTKWLDVKIPAGAALFVMTDGVSTALDSGNTTLGEYLREEWSAPSTMKHFTNVLDFDRQGEDDDRTVVAVWTRPFGMTVSDVQNA</sequence>
<dbReference type="InterPro" id="IPR001932">
    <property type="entry name" value="PPM-type_phosphatase-like_dom"/>
</dbReference>